<feature type="compositionally biased region" description="Acidic residues" evidence="5">
    <location>
        <begin position="938"/>
        <end position="955"/>
    </location>
</feature>
<dbReference type="STRING" id="1314783.A0A165TFN8"/>
<dbReference type="SUPFAM" id="SSF48371">
    <property type="entry name" value="ARM repeat"/>
    <property type="match status" value="1"/>
</dbReference>
<dbReference type="Proteomes" id="UP000076727">
    <property type="component" value="Unassembled WGS sequence"/>
</dbReference>
<evidence type="ECO:0000313" key="7">
    <source>
        <dbReference type="EMBL" id="KZT73366.1"/>
    </source>
</evidence>
<keyword evidence="2" id="KW-0813">Transport</keyword>
<dbReference type="AlphaFoldDB" id="A0A165TFN8"/>
<dbReference type="OrthoDB" id="431626at2759"/>
<evidence type="ECO:0000313" key="8">
    <source>
        <dbReference type="Proteomes" id="UP000076727"/>
    </source>
</evidence>
<dbReference type="Pfam" id="PF03810">
    <property type="entry name" value="IBN_N"/>
    <property type="match status" value="1"/>
</dbReference>
<dbReference type="GO" id="GO:0006606">
    <property type="term" value="P:protein import into nucleus"/>
    <property type="evidence" value="ECO:0007669"/>
    <property type="project" value="TreeGrafter"/>
</dbReference>
<proteinExistence type="predicted"/>
<evidence type="ECO:0000256" key="5">
    <source>
        <dbReference type="SAM" id="MobiDB-lite"/>
    </source>
</evidence>
<gene>
    <name evidence="7" type="ORF">DAEQUDRAFT_721962</name>
</gene>
<protein>
    <submittedName>
        <fullName evidence="7">ARM repeat-containing protein</fullName>
    </submittedName>
</protein>
<evidence type="ECO:0000256" key="2">
    <source>
        <dbReference type="ARBA" id="ARBA00022448"/>
    </source>
</evidence>
<evidence type="ECO:0000256" key="4">
    <source>
        <dbReference type="ARBA" id="ARBA00023242"/>
    </source>
</evidence>
<evidence type="ECO:0000256" key="3">
    <source>
        <dbReference type="ARBA" id="ARBA00022927"/>
    </source>
</evidence>
<reference evidence="7 8" key="1">
    <citation type="journal article" date="2016" name="Mol. Biol. Evol.">
        <title>Comparative Genomics of Early-Diverging Mushroom-Forming Fungi Provides Insights into the Origins of Lignocellulose Decay Capabilities.</title>
        <authorList>
            <person name="Nagy L.G."/>
            <person name="Riley R."/>
            <person name="Tritt A."/>
            <person name="Adam C."/>
            <person name="Daum C."/>
            <person name="Floudas D."/>
            <person name="Sun H."/>
            <person name="Yadav J.S."/>
            <person name="Pangilinan J."/>
            <person name="Larsson K.H."/>
            <person name="Matsuura K."/>
            <person name="Barry K."/>
            <person name="Labutti K."/>
            <person name="Kuo R."/>
            <person name="Ohm R.A."/>
            <person name="Bhattacharya S.S."/>
            <person name="Shirouzu T."/>
            <person name="Yoshinaga Y."/>
            <person name="Martin F.M."/>
            <person name="Grigoriev I.V."/>
            <person name="Hibbett D.S."/>
        </authorList>
    </citation>
    <scope>NUCLEOTIDE SEQUENCE [LARGE SCALE GENOMIC DNA]</scope>
    <source>
        <strain evidence="7 8">L-15889</strain>
    </source>
</reference>
<organism evidence="7 8">
    <name type="scientific">Daedalea quercina L-15889</name>
    <dbReference type="NCBI Taxonomy" id="1314783"/>
    <lineage>
        <taxon>Eukaryota</taxon>
        <taxon>Fungi</taxon>
        <taxon>Dikarya</taxon>
        <taxon>Basidiomycota</taxon>
        <taxon>Agaricomycotina</taxon>
        <taxon>Agaricomycetes</taxon>
        <taxon>Polyporales</taxon>
        <taxon>Fomitopsis</taxon>
    </lineage>
</organism>
<dbReference type="PANTHER" id="PTHR10997">
    <property type="entry name" value="IMPORTIN-7, 8, 11"/>
    <property type="match status" value="1"/>
</dbReference>
<dbReference type="InterPro" id="IPR001494">
    <property type="entry name" value="Importin-beta_N"/>
</dbReference>
<evidence type="ECO:0000256" key="1">
    <source>
        <dbReference type="ARBA" id="ARBA00004123"/>
    </source>
</evidence>
<keyword evidence="3" id="KW-0653">Protein transport</keyword>
<dbReference type="SMART" id="SM00913">
    <property type="entry name" value="IBN_N"/>
    <property type="match status" value="1"/>
</dbReference>
<dbReference type="InterPro" id="IPR016024">
    <property type="entry name" value="ARM-type_fold"/>
</dbReference>
<dbReference type="GO" id="GO:0005635">
    <property type="term" value="C:nuclear envelope"/>
    <property type="evidence" value="ECO:0007669"/>
    <property type="project" value="TreeGrafter"/>
</dbReference>
<dbReference type="Pfam" id="PF25018">
    <property type="entry name" value="HEAT_IPO9_c"/>
    <property type="match status" value="1"/>
</dbReference>
<dbReference type="GO" id="GO:0005829">
    <property type="term" value="C:cytosol"/>
    <property type="evidence" value="ECO:0007669"/>
    <property type="project" value="TreeGrafter"/>
</dbReference>
<accession>A0A165TFN8</accession>
<sequence length="1046" mass="114334">MAATLEQLMQCLTQTLSPDTTTRIKAELTLGDMLAAPEAGLVLAQLVASQGADVGLRQITSVVLRKFVNERWSLALPKWRGLPAVPVELKSQIRQVVFQTLSDPQSKIRSLSAQIITTIANADWPDEWPDLLDALIALLSSNSPQSVHGAMQVMAEFIKADLTEDQILPILRQLLPILLSILGAPEQHSVLTRARAVGVFRTCVETLFMVKQEHPQAVKEAAQSILPAWLDAFKFLLNLNPNQDVDGRPNWDGIALRIQIFKALDTIQVPFHRLLTPVLPDFLSAALTHLTTLYPVYLHHYVLAETAVPPPSEATDSESTELTQLYCAICDFVAGSARHARGREFWTEDSMGKVVLALVQWVQITKDDEDEWINNANAFVAQEAEEAMSFSVRIAGMDLLGAIIDGFQPLAMNTMQLAIQQVIAQSEVEKTSGNLNWWRPLEAMLASVGGQAESVLEWIEDEAASGRQAQIQIAPLLQNGIPNLLGLSDYPFLQGRAFVFASQYTKVLPVEMAGQYLQATVHVLEASEANIPIKISAVKAVLNFCKDINDDLLEPVAPRIAKAVGPFLSVTTEDTLSLVLEALLTIVEIKQCAWMTQDLASSLVTAVLDIWMKNNKDPIFISLLTDILASLAGSKAPGVYESVVKQALPVLTNAIMASTEREPWITGAAIELASSLAQGSPESGLGEGFVTMLAPSLFLALRSVEDRDVIQNGIACLTTIVRKDYAQLQAWSDPITGRSGLDCVLEVIAKQLKSQDESGGLVVGDLIIHLLRQARDGVLPVLPELLNAMIGRMITAKTASFTQSLVIPFAFLIHNQRDTVLGLLESMKIDGRSGIDILLQTWSENEETFQGFWAQRISTLAFCSLFVSGRPSVQTVIVKGDLIIKPETRNVIMTRSKTKAVPTEFTRIPFPAKALKILLRELQSGGEAASRRTNASEVDSDDGDDDWQEDDDEVIPEGSSSRSNEMAFLSDLLSAPGGLPFDNDDLLEAADDEDLKNDPVSQMDMKAHLLSFFKDCASHNTNNFSAAVDQLSADEIAVVRQIVSSQ</sequence>
<comment type="subcellular location">
    <subcellularLocation>
        <location evidence="1">Nucleus</location>
    </subcellularLocation>
</comment>
<name>A0A165TFN8_9APHY</name>
<feature type="domain" description="Importin N-terminal" evidence="6">
    <location>
        <begin position="26"/>
        <end position="103"/>
    </location>
</feature>
<feature type="region of interest" description="Disordered" evidence="5">
    <location>
        <begin position="928"/>
        <end position="963"/>
    </location>
</feature>
<keyword evidence="4" id="KW-0539">Nucleus</keyword>
<dbReference type="GO" id="GO:0031267">
    <property type="term" value="F:small GTPase binding"/>
    <property type="evidence" value="ECO:0007669"/>
    <property type="project" value="InterPro"/>
</dbReference>
<dbReference type="EMBL" id="KV429037">
    <property type="protein sequence ID" value="KZT73366.1"/>
    <property type="molecule type" value="Genomic_DNA"/>
</dbReference>
<keyword evidence="8" id="KW-1185">Reference proteome</keyword>
<dbReference type="InterPro" id="IPR056840">
    <property type="entry name" value="HEAT_IPO9_central"/>
</dbReference>
<dbReference type="Gene3D" id="1.25.10.10">
    <property type="entry name" value="Leucine-rich Repeat Variant"/>
    <property type="match status" value="1"/>
</dbReference>
<dbReference type="PANTHER" id="PTHR10997:SF9">
    <property type="entry name" value="IMPORTIN-9"/>
    <property type="match status" value="1"/>
</dbReference>
<dbReference type="InterPro" id="IPR011989">
    <property type="entry name" value="ARM-like"/>
</dbReference>
<dbReference type="PROSITE" id="PS50166">
    <property type="entry name" value="IMPORTIN_B_NT"/>
    <property type="match status" value="1"/>
</dbReference>
<evidence type="ECO:0000259" key="6">
    <source>
        <dbReference type="PROSITE" id="PS50166"/>
    </source>
</evidence>